<dbReference type="InterPro" id="IPR016170">
    <property type="entry name" value="Cytok_DH_C_sf"/>
</dbReference>
<dbReference type="InterPro" id="IPR016164">
    <property type="entry name" value="FAD-linked_Oxase-like_C"/>
</dbReference>
<dbReference type="Proteomes" id="UP000184488">
    <property type="component" value="Unassembled WGS sequence"/>
</dbReference>
<dbReference type="Gene3D" id="3.40.462.10">
    <property type="entry name" value="FAD-linked oxidases, C-terminal domain"/>
    <property type="match status" value="1"/>
</dbReference>
<dbReference type="GO" id="GO:0071949">
    <property type="term" value="F:FAD binding"/>
    <property type="evidence" value="ECO:0007669"/>
    <property type="project" value="InterPro"/>
</dbReference>
<dbReference type="InterPro" id="IPR016169">
    <property type="entry name" value="FAD-bd_PCMH_sub2"/>
</dbReference>
<dbReference type="Pfam" id="PF01565">
    <property type="entry name" value="FAD_binding_4"/>
    <property type="match status" value="1"/>
</dbReference>
<evidence type="ECO:0000259" key="3">
    <source>
        <dbReference type="PROSITE" id="PS51387"/>
    </source>
</evidence>
<evidence type="ECO:0000256" key="1">
    <source>
        <dbReference type="ARBA" id="ARBA00022630"/>
    </source>
</evidence>
<sequence length="572" mass="63873">METTNNQILEGFPPNITIKQETFSNWANAIVVPNVWTCIPANEEDVIAVSNWGATNGWTVRARGIMHNWSPLAITPNLSSYDKVLLIDTTVSLNQMEFISDFEGKGPAVKVKTGATMGNLLQYLENVSGGNGAASGYSFPHVPAPDHLTIGGVITINAHGTAVPTSPNDDFKTTYGSMSNRILSLTAVVTDPDSESPNSYQLKTFKRGDKEMNALMTQLGRSLITEVTFQVVENYNLRCLSITDIDAKTLFVPYTGTNPPLNSCGDFLNKNGRIEIIWFPFTNYPWLKVWTVEQTKPSTSRKVDQPNNYPFSDNLPDFVVKMIDMIMSVAPSLTPDFGKLMYKMTNEGLDGKILGFPIYDQSRDIWGPSKNTLFYVKDTTLRVTANGYAVLMNKNNVQQAISDFAKQFETMLEKYKQQDKFPINSPLEIRVTGLDSGDNMPSFSNNPAGRPVISSLATDGETVKNGWDVALWLDVLTIPGTNYSDEFYTELEQWFLEHFKGSNAKVVPEWSKGWAYTNSGAWANTDFMNKVKSGFTISRASDDNWDWETSVLAKYDAHNIYQSKLTEQLFNN</sequence>
<reference evidence="5" key="1">
    <citation type="submission" date="2016-11" db="EMBL/GenBank/DDBJ databases">
        <authorList>
            <person name="Varghese N."/>
            <person name="Submissions S."/>
        </authorList>
    </citation>
    <scope>NUCLEOTIDE SEQUENCE [LARGE SCALE GENOMIC DNA]</scope>
    <source>
        <strain evidence="5">DSM 18829</strain>
    </source>
</reference>
<name>A0A1M6EHH8_9FLAO</name>
<protein>
    <submittedName>
        <fullName evidence="4">FAD binding domain-containing protein</fullName>
    </submittedName>
</protein>
<dbReference type="SUPFAM" id="SSF55103">
    <property type="entry name" value="FAD-linked oxidases, C-terminal domain"/>
    <property type="match status" value="1"/>
</dbReference>
<evidence type="ECO:0000313" key="4">
    <source>
        <dbReference type="EMBL" id="SHI84952.1"/>
    </source>
</evidence>
<dbReference type="OrthoDB" id="1489106at2"/>
<dbReference type="PROSITE" id="PS51387">
    <property type="entry name" value="FAD_PCMH"/>
    <property type="match status" value="1"/>
</dbReference>
<dbReference type="Gene3D" id="3.30.43.10">
    <property type="entry name" value="Uridine Diphospho-n-acetylenolpyruvylglucosamine Reductase, domain 2"/>
    <property type="match status" value="1"/>
</dbReference>
<dbReference type="InterPro" id="IPR006094">
    <property type="entry name" value="Oxid_FAD_bind_N"/>
</dbReference>
<proteinExistence type="predicted"/>
<dbReference type="GO" id="GO:0016899">
    <property type="term" value="F:oxidoreductase activity, acting on the CH-OH group of donors, oxygen as acceptor"/>
    <property type="evidence" value="ECO:0007669"/>
    <property type="project" value="InterPro"/>
</dbReference>
<feature type="domain" description="FAD-binding PCMH-type" evidence="3">
    <location>
        <begin position="29"/>
        <end position="234"/>
    </location>
</feature>
<dbReference type="PANTHER" id="PTHR43762">
    <property type="entry name" value="L-GULONOLACTONE OXIDASE"/>
    <property type="match status" value="1"/>
</dbReference>
<dbReference type="Gene3D" id="3.30.465.10">
    <property type="match status" value="1"/>
</dbReference>
<keyword evidence="1" id="KW-0285">Flavoprotein</keyword>
<organism evidence="4 5">
    <name type="scientific">Flavobacterium terrae</name>
    <dbReference type="NCBI Taxonomy" id="415425"/>
    <lineage>
        <taxon>Bacteria</taxon>
        <taxon>Pseudomonadati</taxon>
        <taxon>Bacteroidota</taxon>
        <taxon>Flavobacteriia</taxon>
        <taxon>Flavobacteriales</taxon>
        <taxon>Flavobacteriaceae</taxon>
        <taxon>Flavobacterium</taxon>
    </lineage>
</organism>
<evidence type="ECO:0000256" key="2">
    <source>
        <dbReference type="ARBA" id="ARBA00022827"/>
    </source>
</evidence>
<accession>A0A1M6EHH8</accession>
<keyword evidence="5" id="KW-1185">Reference proteome</keyword>
<dbReference type="InterPro" id="IPR036318">
    <property type="entry name" value="FAD-bd_PCMH-like_sf"/>
</dbReference>
<dbReference type="InterPro" id="IPR015213">
    <property type="entry name" value="Cholesterol_OX_subst-bd"/>
</dbReference>
<dbReference type="InterPro" id="IPR016166">
    <property type="entry name" value="FAD-bd_PCMH"/>
</dbReference>
<dbReference type="PANTHER" id="PTHR43762:SF1">
    <property type="entry name" value="D-ARABINONO-1,4-LACTONE OXIDASE"/>
    <property type="match status" value="1"/>
</dbReference>
<dbReference type="RefSeq" id="WP_073310583.1">
    <property type="nucleotide sequence ID" value="NZ_FQZI01000003.1"/>
</dbReference>
<evidence type="ECO:0000313" key="5">
    <source>
        <dbReference type="Proteomes" id="UP000184488"/>
    </source>
</evidence>
<dbReference type="SUPFAM" id="SSF56176">
    <property type="entry name" value="FAD-binding/transporter-associated domain-like"/>
    <property type="match status" value="1"/>
</dbReference>
<dbReference type="InterPro" id="IPR016167">
    <property type="entry name" value="FAD-bd_PCMH_sub1"/>
</dbReference>
<gene>
    <name evidence="4" type="ORF">SAMN05444363_1777</name>
</gene>
<dbReference type="AlphaFoldDB" id="A0A1M6EHH8"/>
<dbReference type="EMBL" id="FQZI01000003">
    <property type="protein sequence ID" value="SHI84952.1"/>
    <property type="molecule type" value="Genomic_DNA"/>
</dbReference>
<dbReference type="STRING" id="415425.SAMN05444363_1777"/>
<keyword evidence="2" id="KW-0274">FAD</keyword>
<dbReference type="Pfam" id="PF09129">
    <property type="entry name" value="Chol_subst-bind"/>
    <property type="match status" value="1"/>
</dbReference>
<dbReference type="InterPro" id="IPR010031">
    <property type="entry name" value="FAD_lactone_oxidase-like"/>
</dbReference>